<gene>
    <name evidence="1" type="ORF">CURHAP_LOCUS26981</name>
</gene>
<accession>A0A6J5UMZ1</accession>
<dbReference type="AlphaFoldDB" id="A0A6J5UMZ1"/>
<evidence type="ECO:0000313" key="2">
    <source>
        <dbReference type="Proteomes" id="UP000507222"/>
    </source>
</evidence>
<dbReference type="EMBL" id="CAEKDK010000004">
    <property type="protein sequence ID" value="CAB4277352.1"/>
    <property type="molecule type" value="Genomic_DNA"/>
</dbReference>
<reference evidence="1 2" key="1">
    <citation type="submission" date="2020-05" db="EMBL/GenBank/DDBJ databases">
        <authorList>
            <person name="Campoy J."/>
            <person name="Schneeberger K."/>
            <person name="Spophaly S."/>
        </authorList>
    </citation>
    <scope>NUCLEOTIDE SEQUENCE [LARGE SCALE GENOMIC DNA]</scope>
    <source>
        <strain evidence="1">PruArmRojPasFocal</strain>
    </source>
</reference>
<evidence type="ECO:0000313" key="1">
    <source>
        <dbReference type="EMBL" id="CAB4277352.1"/>
    </source>
</evidence>
<dbReference type="Proteomes" id="UP000507222">
    <property type="component" value="Unassembled WGS sequence"/>
</dbReference>
<protein>
    <submittedName>
        <fullName evidence="1">Uncharacterized protein</fullName>
    </submittedName>
</protein>
<sequence>MSTSSVNPINSSDTSFHVACPVPSQTWKEWVKEKKITWNCDRGRCTGKLATVYFWGLELLSWKQ</sequence>
<organism evidence="1 2">
    <name type="scientific">Prunus armeniaca</name>
    <name type="common">Apricot</name>
    <name type="synonym">Armeniaca vulgaris</name>
    <dbReference type="NCBI Taxonomy" id="36596"/>
    <lineage>
        <taxon>Eukaryota</taxon>
        <taxon>Viridiplantae</taxon>
        <taxon>Streptophyta</taxon>
        <taxon>Embryophyta</taxon>
        <taxon>Tracheophyta</taxon>
        <taxon>Spermatophyta</taxon>
        <taxon>Magnoliopsida</taxon>
        <taxon>eudicotyledons</taxon>
        <taxon>Gunneridae</taxon>
        <taxon>Pentapetalae</taxon>
        <taxon>rosids</taxon>
        <taxon>fabids</taxon>
        <taxon>Rosales</taxon>
        <taxon>Rosaceae</taxon>
        <taxon>Amygdaloideae</taxon>
        <taxon>Amygdaleae</taxon>
        <taxon>Prunus</taxon>
    </lineage>
</organism>
<proteinExistence type="predicted"/>
<name>A0A6J5UMZ1_PRUAR</name>